<accession>A0AAW2VZD5</accession>
<dbReference type="Pfam" id="PF13650">
    <property type="entry name" value="Asp_protease_2"/>
    <property type="match status" value="1"/>
</dbReference>
<reference evidence="2" key="1">
    <citation type="submission" date="2020-06" db="EMBL/GenBank/DDBJ databases">
        <authorList>
            <person name="Li T."/>
            <person name="Hu X."/>
            <person name="Zhang T."/>
            <person name="Song X."/>
            <person name="Zhang H."/>
            <person name="Dai N."/>
            <person name="Sheng W."/>
            <person name="Hou X."/>
            <person name="Wei L."/>
        </authorList>
    </citation>
    <scope>NUCLEOTIDE SEQUENCE</scope>
    <source>
        <strain evidence="2">KEN1</strain>
        <tissue evidence="2">Leaf</tissue>
    </source>
</reference>
<evidence type="ECO:0000313" key="2">
    <source>
        <dbReference type="EMBL" id="KAL0433410.1"/>
    </source>
</evidence>
<dbReference type="AlphaFoldDB" id="A0AAW2VZD5"/>
<feature type="domain" description="Retrotransposon gag" evidence="1">
    <location>
        <begin position="88"/>
        <end position="160"/>
    </location>
</feature>
<dbReference type="SUPFAM" id="SSF50630">
    <property type="entry name" value="Acid proteases"/>
    <property type="match status" value="1"/>
</dbReference>
<dbReference type="InterPro" id="IPR005162">
    <property type="entry name" value="Retrotrans_gag_dom"/>
</dbReference>
<sequence>MSDNVSRLTDAVDFKLENLKTDIRLVKKVVAGSGTEGGAIASKVGVQDLKSFGGEQSAKELKNFLWDMVTYFQAAKVLNKEKVPHNANRERIETWKVLKKELKDQFCPCKMSWVARESLRNLRCTGTVRGFVKELSSLMLDVRDMSEEDKLFNFMAGLQPWAQTKLRRQCVKDLPSTIAAADRLANFKVVNNPEQRQDDSGTARQSSTTTLRLGRFMWERCSWDRCRHSLVGGESRYKGLMMVAGQINGKEIKAPVDTGATNNFISDRVVHKLGLDVKLCDSQVKAVNSKAVPVSRVANPELRVVRGNKPTFVRREYDGDTTAGKKSKMIEAGPSKASSSKEGHISLIFPVFAVLGRCKRRWTEDGLRRSRFVELSLNHSRVQICLNACTLDSIASVGGRWHRHMRESADGSGTVGLCWCHDTGPVDGTCVRDIVGTVGSQQSGACIGEQTHVRDVRQAVRTRLRRLSGARAIGTECADDGNPRQAGRTVRMGSAQVQMGQTACTTRSAGRRGRLGGWLRGLRNGACAGHVMRRLRAASSLYFD</sequence>
<comment type="caution">
    <text evidence="2">The sequence shown here is derived from an EMBL/GenBank/DDBJ whole genome shotgun (WGS) entry which is preliminary data.</text>
</comment>
<proteinExistence type="predicted"/>
<dbReference type="CDD" id="cd00303">
    <property type="entry name" value="retropepsin_like"/>
    <property type="match status" value="1"/>
</dbReference>
<dbReference type="Gene3D" id="2.40.70.10">
    <property type="entry name" value="Acid Proteases"/>
    <property type="match status" value="1"/>
</dbReference>
<dbReference type="InterPro" id="IPR021109">
    <property type="entry name" value="Peptidase_aspartic_dom_sf"/>
</dbReference>
<gene>
    <name evidence="2" type="ORF">Slati_2675300</name>
</gene>
<dbReference type="Pfam" id="PF03732">
    <property type="entry name" value="Retrotrans_gag"/>
    <property type="match status" value="1"/>
</dbReference>
<reference evidence="2" key="2">
    <citation type="journal article" date="2024" name="Plant">
        <title>Genomic evolution and insights into agronomic trait innovations of Sesamum species.</title>
        <authorList>
            <person name="Miao H."/>
            <person name="Wang L."/>
            <person name="Qu L."/>
            <person name="Liu H."/>
            <person name="Sun Y."/>
            <person name="Le M."/>
            <person name="Wang Q."/>
            <person name="Wei S."/>
            <person name="Zheng Y."/>
            <person name="Lin W."/>
            <person name="Duan Y."/>
            <person name="Cao H."/>
            <person name="Xiong S."/>
            <person name="Wang X."/>
            <person name="Wei L."/>
            <person name="Li C."/>
            <person name="Ma Q."/>
            <person name="Ju M."/>
            <person name="Zhao R."/>
            <person name="Li G."/>
            <person name="Mu C."/>
            <person name="Tian Q."/>
            <person name="Mei H."/>
            <person name="Zhang T."/>
            <person name="Gao T."/>
            <person name="Zhang H."/>
        </authorList>
    </citation>
    <scope>NUCLEOTIDE SEQUENCE</scope>
    <source>
        <strain evidence="2">KEN1</strain>
    </source>
</reference>
<evidence type="ECO:0000259" key="1">
    <source>
        <dbReference type="Pfam" id="PF03732"/>
    </source>
</evidence>
<organism evidence="2">
    <name type="scientific">Sesamum latifolium</name>
    <dbReference type="NCBI Taxonomy" id="2727402"/>
    <lineage>
        <taxon>Eukaryota</taxon>
        <taxon>Viridiplantae</taxon>
        <taxon>Streptophyta</taxon>
        <taxon>Embryophyta</taxon>
        <taxon>Tracheophyta</taxon>
        <taxon>Spermatophyta</taxon>
        <taxon>Magnoliopsida</taxon>
        <taxon>eudicotyledons</taxon>
        <taxon>Gunneridae</taxon>
        <taxon>Pentapetalae</taxon>
        <taxon>asterids</taxon>
        <taxon>lamiids</taxon>
        <taxon>Lamiales</taxon>
        <taxon>Pedaliaceae</taxon>
        <taxon>Sesamum</taxon>
    </lineage>
</organism>
<dbReference type="EMBL" id="JACGWN010000009">
    <property type="protein sequence ID" value="KAL0433410.1"/>
    <property type="molecule type" value="Genomic_DNA"/>
</dbReference>
<name>A0AAW2VZD5_9LAMI</name>
<protein>
    <recommendedName>
        <fullName evidence="1">Retrotransposon gag domain-containing protein</fullName>
    </recommendedName>
</protein>